<comment type="caution">
    <text evidence="7">The sequence shown here is derived from an EMBL/GenBank/DDBJ whole genome shotgun (WGS) entry which is preliminary data.</text>
</comment>
<evidence type="ECO:0000256" key="1">
    <source>
        <dbReference type="ARBA" id="ARBA00004173"/>
    </source>
</evidence>
<dbReference type="EMBL" id="JALLBG020000268">
    <property type="protein sequence ID" value="KAL3757276.1"/>
    <property type="molecule type" value="Genomic_DNA"/>
</dbReference>
<evidence type="ECO:0000256" key="3">
    <source>
        <dbReference type="ARBA" id="ARBA00022980"/>
    </source>
</evidence>
<reference evidence="7 8" key="1">
    <citation type="submission" date="2024-10" db="EMBL/GenBank/DDBJ databases">
        <title>Updated reference genomes for cyclostephanoid diatoms.</title>
        <authorList>
            <person name="Roberts W.R."/>
            <person name="Alverson A.J."/>
        </authorList>
    </citation>
    <scope>NUCLEOTIDE SEQUENCE [LARGE SCALE GENOMIC DNA]</scope>
    <source>
        <strain evidence="7 8">AJA232-27</strain>
    </source>
</reference>
<keyword evidence="5" id="KW-0687">Ribonucleoprotein</keyword>
<dbReference type="Pfam" id="PF08293">
    <property type="entry name" value="MRP-S33"/>
    <property type="match status" value="1"/>
</dbReference>
<comment type="subcellular location">
    <subcellularLocation>
        <location evidence="1">Mitochondrion</location>
    </subcellularLocation>
</comment>
<proteinExistence type="inferred from homology"/>
<keyword evidence="4" id="KW-0496">Mitochondrion</keyword>
<dbReference type="Proteomes" id="UP001530293">
    <property type="component" value="Unassembled WGS sequence"/>
</dbReference>
<accession>A0ABD3LZX3</accession>
<dbReference type="GO" id="GO:0005739">
    <property type="term" value="C:mitochondrion"/>
    <property type="evidence" value="ECO:0007669"/>
    <property type="project" value="UniProtKB-SubCell"/>
</dbReference>
<organism evidence="7 8">
    <name type="scientific">Discostella pseudostelligera</name>
    <dbReference type="NCBI Taxonomy" id="259834"/>
    <lineage>
        <taxon>Eukaryota</taxon>
        <taxon>Sar</taxon>
        <taxon>Stramenopiles</taxon>
        <taxon>Ochrophyta</taxon>
        <taxon>Bacillariophyta</taxon>
        <taxon>Coscinodiscophyceae</taxon>
        <taxon>Thalassiosirophycidae</taxon>
        <taxon>Stephanodiscales</taxon>
        <taxon>Stephanodiscaceae</taxon>
        <taxon>Discostella</taxon>
    </lineage>
</organism>
<evidence type="ECO:0000256" key="4">
    <source>
        <dbReference type="ARBA" id="ARBA00023128"/>
    </source>
</evidence>
<evidence type="ECO:0000313" key="7">
    <source>
        <dbReference type="EMBL" id="KAL3757276.1"/>
    </source>
</evidence>
<dbReference type="InterPro" id="IPR013219">
    <property type="entry name" value="Ribosomal_mS33"/>
</dbReference>
<dbReference type="AlphaFoldDB" id="A0ABD3LZX3"/>
<keyword evidence="3" id="KW-0689">Ribosomal protein</keyword>
<keyword evidence="8" id="KW-1185">Reference proteome</keyword>
<dbReference type="PANTHER" id="PTHR13362">
    <property type="entry name" value="MITOCHONDRIAL RIBOSOMAL PROTEIN S33"/>
    <property type="match status" value="1"/>
</dbReference>
<comment type="similarity">
    <text evidence="2">Belongs to the mitochondrion-specific ribosomal protein mS33 family.</text>
</comment>
<name>A0ABD3LZX3_9STRA</name>
<gene>
    <name evidence="7" type="ORF">ACHAWU_008437</name>
</gene>
<evidence type="ECO:0000256" key="6">
    <source>
        <dbReference type="ARBA" id="ARBA00035132"/>
    </source>
</evidence>
<sequence>MASRASQIAAVARQIFGTLPNRGVRTGMQFLKKPLTGAYEARYYLDPIEPHARKAQRHCSLVPIYSSELQERRQMKLRILRQRGKGPPKKGSGKRSK</sequence>
<protein>
    <recommendedName>
        <fullName evidence="6">Small ribosomal subunit protein mS33</fullName>
    </recommendedName>
</protein>
<evidence type="ECO:0000256" key="2">
    <source>
        <dbReference type="ARBA" id="ARBA00008970"/>
    </source>
</evidence>
<dbReference type="PANTHER" id="PTHR13362:SF2">
    <property type="entry name" value="SMALL RIBOSOMAL SUBUNIT PROTEIN MS33"/>
    <property type="match status" value="1"/>
</dbReference>
<dbReference type="GO" id="GO:1990904">
    <property type="term" value="C:ribonucleoprotein complex"/>
    <property type="evidence" value="ECO:0007669"/>
    <property type="project" value="UniProtKB-KW"/>
</dbReference>
<evidence type="ECO:0000313" key="8">
    <source>
        <dbReference type="Proteomes" id="UP001530293"/>
    </source>
</evidence>
<evidence type="ECO:0000256" key="5">
    <source>
        <dbReference type="ARBA" id="ARBA00023274"/>
    </source>
</evidence>
<dbReference type="GO" id="GO:0005840">
    <property type="term" value="C:ribosome"/>
    <property type="evidence" value="ECO:0007669"/>
    <property type="project" value="UniProtKB-KW"/>
</dbReference>